<keyword evidence="4" id="KW-1185">Reference proteome</keyword>
<dbReference type="EMBL" id="JBJQND010000015">
    <property type="protein sequence ID" value="KAL3853231.1"/>
    <property type="molecule type" value="Genomic_DNA"/>
</dbReference>
<dbReference type="PANTHER" id="PTHR47020:SF1">
    <property type="entry name" value="HILLARIN"/>
    <property type="match status" value="1"/>
</dbReference>
<dbReference type="AlphaFoldDB" id="A0ABD3UWV5"/>
<sequence>MTNSRVQTAITRDKNVKRSGATQVHGLCSTTIGLAPTLTEPHTKLTTDSMPKVEEIEGKRSLRGRPDSGIAVSTSSSSYTSSETPKEADDLDEAISSSSEMQEKVISVRAEEHTNLKSLVAAITKGFISERHKAHAIYCWLVNQDLQYFAKLNKKSGSPAGKLRNLAEKKISHATLYIDLAKIAGLKCEKIDGYVKNKDYYPGNAIESPKFQHSWVAVSIDGHYCFVDPQMGASGEKFVMDHYFVTSPDELVFSHFPKDKKWSLMNHSVTLEEFQGVVKTWPAMFKFQIKPLSMKSVIRTLDGRLSITVLLQNVAINPQLEYAGPGPIIDQDTLEEKIDHEIRDEDNAETYHVTLPQEGTYYFTAYAHVLADGIDIPVFQYRIEYKDEFL</sequence>
<protein>
    <recommendedName>
        <fullName evidence="2">KY-like immunoglobulin-like domain-containing protein</fullName>
    </recommendedName>
</protein>
<dbReference type="PANTHER" id="PTHR47020">
    <property type="entry name" value="HILLARIN"/>
    <property type="match status" value="1"/>
</dbReference>
<proteinExistence type="predicted"/>
<evidence type="ECO:0000256" key="1">
    <source>
        <dbReference type="SAM" id="MobiDB-lite"/>
    </source>
</evidence>
<dbReference type="InterPro" id="IPR056564">
    <property type="entry name" value="Ig-like_KY"/>
</dbReference>
<dbReference type="Pfam" id="PF23265">
    <property type="entry name" value="Ig-like_KY"/>
    <property type="match status" value="1"/>
</dbReference>
<dbReference type="Proteomes" id="UP001634394">
    <property type="component" value="Unassembled WGS sequence"/>
</dbReference>
<feature type="compositionally biased region" description="Basic and acidic residues" evidence="1">
    <location>
        <begin position="41"/>
        <end position="66"/>
    </location>
</feature>
<gene>
    <name evidence="3" type="ORF">ACJMK2_016787</name>
</gene>
<evidence type="ECO:0000313" key="4">
    <source>
        <dbReference type="Proteomes" id="UP001634394"/>
    </source>
</evidence>
<name>A0ABD3UWV5_SINWO</name>
<evidence type="ECO:0000259" key="2">
    <source>
        <dbReference type="Pfam" id="PF23265"/>
    </source>
</evidence>
<organism evidence="3 4">
    <name type="scientific">Sinanodonta woodiana</name>
    <name type="common">Chinese pond mussel</name>
    <name type="synonym">Anodonta woodiana</name>
    <dbReference type="NCBI Taxonomy" id="1069815"/>
    <lineage>
        <taxon>Eukaryota</taxon>
        <taxon>Metazoa</taxon>
        <taxon>Spiralia</taxon>
        <taxon>Lophotrochozoa</taxon>
        <taxon>Mollusca</taxon>
        <taxon>Bivalvia</taxon>
        <taxon>Autobranchia</taxon>
        <taxon>Heteroconchia</taxon>
        <taxon>Palaeoheterodonta</taxon>
        <taxon>Unionida</taxon>
        <taxon>Unionoidea</taxon>
        <taxon>Unionidae</taxon>
        <taxon>Unioninae</taxon>
        <taxon>Sinanodonta</taxon>
    </lineage>
</organism>
<feature type="region of interest" description="Disordered" evidence="1">
    <location>
        <begin position="38"/>
        <end position="96"/>
    </location>
</feature>
<feature type="compositionally biased region" description="Low complexity" evidence="1">
    <location>
        <begin position="73"/>
        <end position="83"/>
    </location>
</feature>
<dbReference type="SUPFAM" id="SSF54001">
    <property type="entry name" value="Cysteine proteinases"/>
    <property type="match status" value="1"/>
</dbReference>
<dbReference type="InterPro" id="IPR053041">
    <property type="entry name" value="Transglut-like_Superfamily_Mod"/>
</dbReference>
<dbReference type="InterPro" id="IPR038765">
    <property type="entry name" value="Papain-like_cys_pep_sf"/>
</dbReference>
<reference evidence="3 4" key="1">
    <citation type="submission" date="2024-11" db="EMBL/GenBank/DDBJ databases">
        <title>Chromosome-level genome assembly of the freshwater bivalve Anodonta woodiana.</title>
        <authorList>
            <person name="Chen X."/>
        </authorList>
    </citation>
    <scope>NUCLEOTIDE SEQUENCE [LARGE SCALE GENOMIC DNA]</scope>
    <source>
        <strain evidence="3">MN2024</strain>
        <tissue evidence="3">Gills</tissue>
    </source>
</reference>
<feature type="domain" description="KY-like immunoglobulin-like" evidence="2">
    <location>
        <begin position="271"/>
        <end position="384"/>
    </location>
</feature>
<accession>A0ABD3UWV5</accession>
<dbReference type="Gene3D" id="3.10.620.30">
    <property type="match status" value="1"/>
</dbReference>
<comment type="caution">
    <text evidence="3">The sequence shown here is derived from an EMBL/GenBank/DDBJ whole genome shotgun (WGS) entry which is preliminary data.</text>
</comment>
<evidence type="ECO:0000313" key="3">
    <source>
        <dbReference type="EMBL" id="KAL3853231.1"/>
    </source>
</evidence>